<dbReference type="AlphaFoldDB" id="A0A9N8D8B7"/>
<keyword evidence="1" id="KW-1133">Transmembrane helix</keyword>
<reference evidence="3" key="1">
    <citation type="submission" date="2020-06" db="EMBL/GenBank/DDBJ databases">
        <authorList>
            <consortium name="Plant Systems Biology data submission"/>
        </authorList>
    </citation>
    <scope>NUCLEOTIDE SEQUENCE</scope>
    <source>
        <strain evidence="3">D6</strain>
    </source>
</reference>
<keyword evidence="1" id="KW-0472">Membrane</keyword>
<organism evidence="3 4">
    <name type="scientific">Seminavis robusta</name>
    <dbReference type="NCBI Taxonomy" id="568900"/>
    <lineage>
        <taxon>Eukaryota</taxon>
        <taxon>Sar</taxon>
        <taxon>Stramenopiles</taxon>
        <taxon>Ochrophyta</taxon>
        <taxon>Bacillariophyta</taxon>
        <taxon>Bacillariophyceae</taxon>
        <taxon>Bacillariophycidae</taxon>
        <taxon>Naviculales</taxon>
        <taxon>Naviculaceae</taxon>
        <taxon>Seminavis</taxon>
    </lineage>
</organism>
<feature type="signal peptide" evidence="2">
    <location>
        <begin position="1"/>
        <end position="17"/>
    </location>
</feature>
<feature type="chain" id="PRO_5040479384" evidence="2">
    <location>
        <begin position="18"/>
        <end position="381"/>
    </location>
</feature>
<sequence>MKFAITILLSALAAVSARSEIKVGDTLKANSKIGQKLISKARRLENADEDVEAMQWIADYSLKFQGCHHLVQWNEEADDEQDVRLFKKRLVRFRLCPSDTCSASDAGGCDEGYGDYIVDMQSYLQSYYESKRQVAEETCGDYAENYCNCEGNGDDNFNENQCFYECIVDAGMTDCVQYMEDNIHAEDFEIDQYMECAQFEYDNGNRKLEEAAFFVGPYCSEQGGSINLGMFSDDTCSTPIEDETYGAYTFQQMTGFSLPYAEKSIVGSECSSCLMVDENEDGNDNGDDQEVELTEVCEMAYMNAGKCEVNVQNSQYPNDNACNYIEGIKVVREDGMVFYQKAHANAVTTAFIVIFAMAFFAMGFYVWYLRTRLNVKPDALL</sequence>
<proteinExistence type="predicted"/>
<comment type="caution">
    <text evidence="3">The sequence shown here is derived from an EMBL/GenBank/DDBJ whole genome shotgun (WGS) entry which is preliminary data.</text>
</comment>
<dbReference type="EMBL" id="CAICTM010000001">
    <property type="protein sequence ID" value="CAB9496064.1"/>
    <property type="molecule type" value="Genomic_DNA"/>
</dbReference>
<evidence type="ECO:0000256" key="2">
    <source>
        <dbReference type="SAM" id="SignalP"/>
    </source>
</evidence>
<feature type="transmembrane region" description="Helical" evidence="1">
    <location>
        <begin position="346"/>
        <end position="368"/>
    </location>
</feature>
<gene>
    <name evidence="3" type="ORF">SEMRO_1_G000430.1</name>
</gene>
<accession>A0A9N8D8B7</accession>
<keyword evidence="2" id="KW-0732">Signal</keyword>
<evidence type="ECO:0000313" key="3">
    <source>
        <dbReference type="EMBL" id="CAB9496064.1"/>
    </source>
</evidence>
<evidence type="ECO:0000313" key="4">
    <source>
        <dbReference type="Proteomes" id="UP001153069"/>
    </source>
</evidence>
<dbReference type="Proteomes" id="UP001153069">
    <property type="component" value="Unassembled WGS sequence"/>
</dbReference>
<name>A0A9N8D8B7_9STRA</name>
<dbReference type="OrthoDB" id="38217at2759"/>
<keyword evidence="4" id="KW-1185">Reference proteome</keyword>
<keyword evidence="1" id="KW-0812">Transmembrane</keyword>
<evidence type="ECO:0000256" key="1">
    <source>
        <dbReference type="SAM" id="Phobius"/>
    </source>
</evidence>
<protein>
    <submittedName>
        <fullName evidence="3">Uncharacterized protein</fullName>
    </submittedName>
</protein>